<name>A0ACB8J9T4_CITSI</name>
<keyword evidence="2" id="KW-1185">Reference proteome</keyword>
<organism evidence="1 2">
    <name type="scientific">Citrus sinensis</name>
    <name type="common">Sweet orange</name>
    <name type="synonym">Citrus aurantium var. sinensis</name>
    <dbReference type="NCBI Taxonomy" id="2711"/>
    <lineage>
        <taxon>Eukaryota</taxon>
        <taxon>Viridiplantae</taxon>
        <taxon>Streptophyta</taxon>
        <taxon>Embryophyta</taxon>
        <taxon>Tracheophyta</taxon>
        <taxon>Spermatophyta</taxon>
        <taxon>Magnoliopsida</taxon>
        <taxon>eudicotyledons</taxon>
        <taxon>Gunneridae</taxon>
        <taxon>Pentapetalae</taxon>
        <taxon>rosids</taxon>
        <taxon>malvids</taxon>
        <taxon>Sapindales</taxon>
        <taxon>Rutaceae</taxon>
        <taxon>Aurantioideae</taxon>
        <taxon>Citrus</taxon>
    </lineage>
</organism>
<comment type="caution">
    <text evidence="1">The sequence shown here is derived from an EMBL/GenBank/DDBJ whole genome shotgun (WGS) entry which is preliminary data.</text>
</comment>
<proteinExistence type="predicted"/>
<gene>
    <name evidence="1" type="ORF">KPL71_020609</name>
</gene>
<evidence type="ECO:0000313" key="2">
    <source>
        <dbReference type="Proteomes" id="UP000829398"/>
    </source>
</evidence>
<accession>A0ACB8J9T4</accession>
<protein>
    <submittedName>
        <fullName evidence="1">Golgin candidate 5</fullName>
    </submittedName>
</protein>
<reference evidence="2" key="1">
    <citation type="journal article" date="2023" name="Hortic. Res.">
        <title>A chromosome-level phased genome enabling allele-level studies in sweet orange: a case study on citrus Huanglongbing tolerance.</title>
        <authorList>
            <person name="Wu B."/>
            <person name="Yu Q."/>
            <person name="Deng Z."/>
            <person name="Duan Y."/>
            <person name="Luo F."/>
            <person name="Gmitter F. Jr."/>
        </authorList>
    </citation>
    <scope>NUCLEOTIDE SEQUENCE [LARGE SCALE GENOMIC DNA]</scope>
    <source>
        <strain evidence="2">cv. Valencia</strain>
    </source>
</reference>
<evidence type="ECO:0000313" key="1">
    <source>
        <dbReference type="EMBL" id="KAH9714304.1"/>
    </source>
</evidence>
<sequence length="962" mass="107991">MAWFSGKVSLGNFPDLAGAVNKFSESVKNIEKNFDTALGFDEKAEKSAKPETSSSNEGLWPVMSFMGHKSEGSSPTESSGKPQTPQQQSKPEEEVGVETERSVHSATGEVYADEQKASPKTEKDDEHPDTAENLDFVVSEHGKVDSESYIVPNDPSESAIQNIDSSEPVDNQQQKVTSDLGTSEETESGEAKSGPFEADQIEIDESDNVANAFQSKDEEKKEESNYEEKSQAEEMIETGSPVQAEVSSTIQAEVGTESSDSQSVSAEETERVRELLSSSASSPKAVSETVCAPVSPEHGEKDKAVEVDQQANDSGIVSEEQRLSSEANVSVSADSLCELEKLKREMKMMETALQGAARQAQAKADEIAKMMNENEHLKAVIEDLKRKTNDAELETLREEYHQRVATLERKVYALTKERDTLRREQNKKSDAAALLKEKDEIINQVMAEGEELSKKQAAQEAQIRKLRAQIRELEEEKKGLVTKLQVEENKVESIKRDKTATEKLLQETIEKHQVELGEQKDYYTNALAAAKEAEELAEARANNEARAELESRLREAGERETMLVQALEELRQTLSRTEQQAVFREDMLRRDIEDLQRRYQASERRCEELVTQVPESTRPLLRQIEAIQETTARRAEAWAAVERSLNLRLQEAEAKAAAAEERERSVNERLSQTLSRINVLEAQISCLRAEQTQLTKSLEKERQRAAENRQEYLAAKEEADTQEGRANQLEEEIKELRRKHKQELQEALMHRELLQQEIEREKTARVDLERRASAQSAAVSEKTPIARQNSAFENGSLSRKLSSASSLGSMEESHFLQASLDSSDSLSDRKNTVEPTMSPYYVKSMTPSAFESILRQKEGELASYMSRLASMESIRDSLAEELVKMTAQCEKLRAEAAILPGIQAELDALRRRHSAALELMGERDEELEELRADIMDLKEMYREQVNLLVNKIQVMGSSMGNT</sequence>
<dbReference type="Proteomes" id="UP000829398">
    <property type="component" value="Chromosome 7"/>
</dbReference>
<dbReference type="EMBL" id="CM039176">
    <property type="protein sequence ID" value="KAH9714304.1"/>
    <property type="molecule type" value="Genomic_DNA"/>
</dbReference>